<evidence type="ECO:0000313" key="2">
    <source>
        <dbReference type="Proteomes" id="UP000033866"/>
    </source>
</evidence>
<comment type="caution">
    <text evidence="1">The sequence shown here is derived from an EMBL/GenBank/DDBJ whole genome shotgun (WGS) entry which is preliminary data.</text>
</comment>
<gene>
    <name evidence="1" type="ORF">UR61_C0047G0012</name>
</gene>
<proteinExistence type="predicted"/>
<dbReference type="AlphaFoldDB" id="A0A0G0DMS4"/>
<reference evidence="1 2" key="1">
    <citation type="journal article" date="2015" name="Nature">
        <title>rRNA introns, odd ribosomes, and small enigmatic genomes across a large radiation of phyla.</title>
        <authorList>
            <person name="Brown C.T."/>
            <person name="Hug L.A."/>
            <person name="Thomas B.C."/>
            <person name="Sharon I."/>
            <person name="Castelle C.J."/>
            <person name="Singh A."/>
            <person name="Wilkins M.J."/>
            <person name="Williams K.H."/>
            <person name="Banfield J.F."/>
        </authorList>
    </citation>
    <scope>NUCLEOTIDE SEQUENCE [LARGE SCALE GENOMIC DNA]</scope>
</reference>
<organism evidence="1 2">
    <name type="scientific">candidate division WS6 bacterium GW2011_GWE1_34_7</name>
    <dbReference type="NCBI Taxonomy" id="1619093"/>
    <lineage>
        <taxon>Bacteria</taxon>
        <taxon>Candidatus Dojkabacteria</taxon>
    </lineage>
</organism>
<dbReference type="EMBL" id="LBPV01000047">
    <property type="protein sequence ID" value="KKP64370.1"/>
    <property type="molecule type" value="Genomic_DNA"/>
</dbReference>
<accession>A0A0G0DMS4</accession>
<protein>
    <submittedName>
        <fullName evidence="1">Uncharacterized protein</fullName>
    </submittedName>
</protein>
<evidence type="ECO:0000313" key="1">
    <source>
        <dbReference type="EMBL" id="KKP64370.1"/>
    </source>
</evidence>
<name>A0A0G0DMS4_9BACT</name>
<sequence length="79" mass="9343">MENTDLRTDFTTETKTRFNVEWVAYNDYVEWLERKLVKLLTIPPVIRSVCDINRNPDICDESDIDTGCIHCDNYKQTDL</sequence>
<dbReference type="Proteomes" id="UP000033866">
    <property type="component" value="Unassembled WGS sequence"/>
</dbReference>